<dbReference type="Proteomes" id="UP001175147">
    <property type="component" value="Unassembled WGS sequence"/>
</dbReference>
<evidence type="ECO:0000313" key="1">
    <source>
        <dbReference type="EMBL" id="MDO7019267.1"/>
    </source>
</evidence>
<keyword evidence="2" id="KW-1185">Reference proteome</keyword>
<sequence length="89" mass="10816">MIINPLRSPIELDIFKLNVKRKLIRDKIFLKQLSAKFSKMTDKQKQNKIFKYQKNKYKIEECIAEVKKEIARREEQLKLLNAVQFVTWF</sequence>
<reference evidence="1" key="1">
    <citation type="submission" date="2023-07" db="EMBL/GenBank/DDBJ databases">
        <title>Mucosal microbiota of week-old chicken and adult hens.</title>
        <authorList>
            <person name="Volf J."/>
            <person name="Karasova D."/>
            <person name="Crhanova M."/>
            <person name="Faldynova M."/>
            <person name="Prikrylova H."/>
            <person name="Zeman M."/>
            <person name="Babak V."/>
            <person name="Rajova J."/>
            <person name="Rychlik I."/>
        </authorList>
    </citation>
    <scope>NUCLEOTIDE SEQUENCE</scope>
    <source>
        <strain evidence="1">ET902</strain>
    </source>
</reference>
<accession>A0ABT8YTW6</accession>
<dbReference type="EMBL" id="JAUPBM010000003">
    <property type="protein sequence ID" value="MDO7019267.1"/>
    <property type="molecule type" value="Genomic_DNA"/>
</dbReference>
<gene>
    <name evidence="1" type="ORF">Q5M86_00610</name>
</gene>
<comment type="caution">
    <text evidence="1">The sequence shown here is derived from an EMBL/GenBank/DDBJ whole genome shotgun (WGS) entry which is preliminary data.</text>
</comment>
<organism evidence="1 2">
    <name type="scientific">Brachyspira innocens</name>
    <dbReference type="NCBI Taxonomy" id="13264"/>
    <lineage>
        <taxon>Bacteria</taxon>
        <taxon>Pseudomonadati</taxon>
        <taxon>Spirochaetota</taxon>
        <taxon>Spirochaetia</taxon>
        <taxon>Brachyspirales</taxon>
        <taxon>Brachyspiraceae</taxon>
        <taxon>Brachyspira</taxon>
    </lineage>
</organism>
<protein>
    <submittedName>
        <fullName evidence="1">Uncharacterized protein</fullName>
    </submittedName>
</protein>
<evidence type="ECO:0000313" key="2">
    <source>
        <dbReference type="Proteomes" id="UP001175147"/>
    </source>
</evidence>
<name>A0ABT8YTW6_9SPIR</name>
<proteinExistence type="predicted"/>
<dbReference type="RefSeq" id="WP_020004073.1">
    <property type="nucleotide sequence ID" value="NZ_JAUPBL010000028.1"/>
</dbReference>